<gene>
    <name evidence="4" type="ORF">MOX91_01280</name>
</gene>
<evidence type="ECO:0000256" key="1">
    <source>
        <dbReference type="SAM" id="Phobius"/>
    </source>
</evidence>
<dbReference type="Proteomes" id="UP001275932">
    <property type="component" value="Unassembled WGS sequence"/>
</dbReference>
<dbReference type="EMBL" id="JALBUT010000001">
    <property type="protein sequence ID" value="MDX8414819.1"/>
    <property type="molecule type" value="Genomic_DNA"/>
</dbReference>
<keyword evidence="5" id="KW-1185">Reference proteome</keyword>
<organism evidence="4 5">
    <name type="scientific">Intestinicryptomonas porci</name>
    <dbReference type="NCBI Taxonomy" id="2926320"/>
    <lineage>
        <taxon>Bacteria</taxon>
        <taxon>Pseudomonadati</taxon>
        <taxon>Verrucomicrobiota</taxon>
        <taxon>Opitutia</taxon>
        <taxon>Opitutales</taxon>
        <taxon>Intestinicryptomonaceae</taxon>
        <taxon>Intestinicryptomonas</taxon>
    </lineage>
</organism>
<feature type="signal peptide" evidence="2">
    <location>
        <begin position="1"/>
        <end position="20"/>
    </location>
</feature>
<name>A0ABU4WF35_9BACT</name>
<keyword evidence="1" id="KW-0472">Membrane</keyword>
<sequence length="429" mass="46193">MKNIISLLTISSIMALSANAEEFTAISSGNWTNPDTWENGSVPTNDGSVIFNNGITVDVTTAVTVAESPWKDHYATLNITGEDASLTYTGTFTMFGNTRMEFNVSDGATFDVAKFNWGTGGYSNFNITNGGILNTTFEQFSGSVEGSTINVDNGTILMKSQWNVGATVDNQKVNVVVSGANAVMKASKEGGRETLRINATGTSEASVTFSNGASANIYDLNIGNFYSNSGKNSLTIYGTGTNVKAQSINVGKVGETVESYIQFGGFDAENNFIAADAGSLSNGWEVKIAENGKLKFLLGAENAFQKDTLENADKSKAIFQGQYVKSMQANAVELDFSNVTGLEDGDYWFAILSSTQSIEGTNNTFNNVAWDWDRIIKIANTGDMVYNGYQILNNTLFVNMSMVNVPEPSTYAMIFGALALAFAAYRRRK</sequence>
<feature type="domain" description="Ice-binding protein C-terminal" evidence="3">
    <location>
        <begin position="405"/>
        <end position="428"/>
    </location>
</feature>
<reference evidence="4 5" key="1">
    <citation type="submission" date="2022-03" db="EMBL/GenBank/DDBJ databases">
        <title>Novel taxa within the pig intestine.</title>
        <authorList>
            <person name="Wylensek D."/>
            <person name="Bishof K."/>
            <person name="Afrizal A."/>
            <person name="Clavel T."/>
        </authorList>
    </citation>
    <scope>NUCLEOTIDE SEQUENCE [LARGE SCALE GENOMIC DNA]</scope>
    <source>
        <strain evidence="4 5">CLA-KB-P66</strain>
    </source>
</reference>
<dbReference type="NCBIfam" id="TIGR02595">
    <property type="entry name" value="PEP_CTERM"/>
    <property type="match status" value="1"/>
</dbReference>
<keyword evidence="1" id="KW-1133">Transmembrane helix</keyword>
<accession>A0ABU4WF35</accession>
<evidence type="ECO:0000256" key="2">
    <source>
        <dbReference type="SAM" id="SignalP"/>
    </source>
</evidence>
<comment type="caution">
    <text evidence="4">The sequence shown here is derived from an EMBL/GenBank/DDBJ whole genome shotgun (WGS) entry which is preliminary data.</text>
</comment>
<feature type="transmembrane region" description="Helical" evidence="1">
    <location>
        <begin position="408"/>
        <end position="425"/>
    </location>
</feature>
<protein>
    <submittedName>
        <fullName evidence="4">PEP-CTERM sorting domain-containing protein</fullName>
    </submittedName>
</protein>
<keyword evidence="2" id="KW-0732">Signal</keyword>
<evidence type="ECO:0000313" key="5">
    <source>
        <dbReference type="Proteomes" id="UP001275932"/>
    </source>
</evidence>
<dbReference type="Pfam" id="PF07589">
    <property type="entry name" value="PEP-CTERM"/>
    <property type="match status" value="1"/>
</dbReference>
<dbReference type="InterPro" id="IPR013424">
    <property type="entry name" value="Ice-binding_C"/>
</dbReference>
<dbReference type="RefSeq" id="WP_370396265.1">
    <property type="nucleotide sequence ID" value="NZ_JALBUT010000001.1"/>
</dbReference>
<keyword evidence="1" id="KW-0812">Transmembrane</keyword>
<evidence type="ECO:0000259" key="3">
    <source>
        <dbReference type="Pfam" id="PF07589"/>
    </source>
</evidence>
<evidence type="ECO:0000313" key="4">
    <source>
        <dbReference type="EMBL" id="MDX8414819.1"/>
    </source>
</evidence>
<proteinExistence type="predicted"/>
<feature type="chain" id="PRO_5047140929" evidence="2">
    <location>
        <begin position="21"/>
        <end position="429"/>
    </location>
</feature>